<dbReference type="InterPro" id="IPR001969">
    <property type="entry name" value="Aspartic_peptidase_AS"/>
</dbReference>
<keyword evidence="14" id="KW-1185">Reference proteome</keyword>
<keyword evidence="6" id="KW-0378">Hydrolase</keyword>
<dbReference type="SUPFAM" id="SSF56672">
    <property type="entry name" value="DNA/RNA polymerases"/>
    <property type="match status" value="1"/>
</dbReference>
<dbReference type="InterPro" id="IPR036397">
    <property type="entry name" value="RNaseH_sf"/>
</dbReference>
<dbReference type="GO" id="GO:0003723">
    <property type="term" value="F:RNA binding"/>
    <property type="evidence" value="ECO:0007669"/>
    <property type="project" value="UniProtKB-KW"/>
</dbReference>
<dbReference type="Gene3D" id="3.10.10.10">
    <property type="entry name" value="HIV Type 1 Reverse Transcriptase, subunit A, domain 1"/>
    <property type="match status" value="1"/>
</dbReference>
<dbReference type="CDD" id="cd01647">
    <property type="entry name" value="RT_LTR"/>
    <property type="match status" value="1"/>
</dbReference>
<dbReference type="PANTHER" id="PTHR37984">
    <property type="entry name" value="PROTEIN CBG26694"/>
    <property type="match status" value="1"/>
</dbReference>
<evidence type="ECO:0000313" key="14">
    <source>
        <dbReference type="Proteomes" id="UP000046392"/>
    </source>
</evidence>
<evidence type="ECO:0000256" key="7">
    <source>
        <dbReference type="ARBA" id="ARBA00022842"/>
    </source>
</evidence>
<feature type="domain" description="Reverse transcriptase" evidence="12">
    <location>
        <begin position="470"/>
        <end position="648"/>
    </location>
</feature>
<evidence type="ECO:0000256" key="11">
    <source>
        <dbReference type="ARBA" id="ARBA00023268"/>
    </source>
</evidence>
<dbReference type="GO" id="GO:0004519">
    <property type="term" value="F:endonuclease activity"/>
    <property type="evidence" value="ECO:0007669"/>
    <property type="project" value="UniProtKB-KW"/>
</dbReference>
<dbReference type="WBParaSite" id="SPAL_0001670800.1">
    <property type="protein sequence ID" value="SPAL_0001670800.1"/>
    <property type="gene ID" value="SPAL_0001670800"/>
</dbReference>
<organism evidence="14 15">
    <name type="scientific">Strongyloides papillosus</name>
    <name type="common">Intestinal threadworm</name>
    <dbReference type="NCBI Taxonomy" id="174720"/>
    <lineage>
        <taxon>Eukaryota</taxon>
        <taxon>Metazoa</taxon>
        <taxon>Ecdysozoa</taxon>
        <taxon>Nematoda</taxon>
        <taxon>Chromadorea</taxon>
        <taxon>Rhabditida</taxon>
        <taxon>Tylenchina</taxon>
        <taxon>Panagrolaimomorpha</taxon>
        <taxon>Strongyloidoidea</taxon>
        <taxon>Strongyloididae</taxon>
        <taxon>Strongyloides</taxon>
    </lineage>
</organism>
<name>A0A0N5CFS5_STREA</name>
<dbReference type="Pfam" id="PF17921">
    <property type="entry name" value="Integrase_H2C2"/>
    <property type="match status" value="1"/>
</dbReference>
<dbReference type="EC" id="2.7.7.49" evidence="1"/>
<dbReference type="InterPro" id="IPR000477">
    <property type="entry name" value="RT_dom"/>
</dbReference>
<dbReference type="PROSITE" id="PS00141">
    <property type="entry name" value="ASP_PROTEASE"/>
    <property type="match status" value="1"/>
</dbReference>
<evidence type="ECO:0000259" key="12">
    <source>
        <dbReference type="PROSITE" id="PS50878"/>
    </source>
</evidence>
<evidence type="ECO:0000256" key="3">
    <source>
        <dbReference type="ARBA" id="ARBA00022695"/>
    </source>
</evidence>
<dbReference type="PROSITE" id="PS50994">
    <property type="entry name" value="INTEGRASE"/>
    <property type="match status" value="1"/>
</dbReference>
<dbReference type="Gene3D" id="2.40.70.10">
    <property type="entry name" value="Acid Proteases"/>
    <property type="match status" value="1"/>
</dbReference>
<proteinExistence type="predicted"/>
<dbReference type="Pfam" id="PF13975">
    <property type="entry name" value="gag-asp_proteas"/>
    <property type="match status" value="1"/>
</dbReference>
<dbReference type="Gene3D" id="3.30.70.270">
    <property type="match status" value="2"/>
</dbReference>
<accession>A0A0N5CFS5</accession>
<evidence type="ECO:0000256" key="4">
    <source>
        <dbReference type="ARBA" id="ARBA00022722"/>
    </source>
</evidence>
<keyword evidence="3" id="KW-0548">Nucleotidyltransferase</keyword>
<evidence type="ECO:0000256" key="9">
    <source>
        <dbReference type="ARBA" id="ARBA00022908"/>
    </source>
</evidence>
<dbReference type="Gene3D" id="3.30.420.10">
    <property type="entry name" value="Ribonuclease H-like superfamily/Ribonuclease H"/>
    <property type="match status" value="1"/>
</dbReference>
<dbReference type="SUPFAM" id="SSF53098">
    <property type="entry name" value="Ribonuclease H-like"/>
    <property type="match status" value="1"/>
</dbReference>
<evidence type="ECO:0000256" key="1">
    <source>
        <dbReference type="ARBA" id="ARBA00012493"/>
    </source>
</evidence>
<dbReference type="GO" id="GO:0042575">
    <property type="term" value="C:DNA polymerase complex"/>
    <property type="evidence" value="ECO:0007669"/>
    <property type="project" value="UniProtKB-ARBA"/>
</dbReference>
<dbReference type="GO" id="GO:0015074">
    <property type="term" value="P:DNA integration"/>
    <property type="evidence" value="ECO:0007669"/>
    <property type="project" value="UniProtKB-KW"/>
</dbReference>
<dbReference type="STRING" id="174720.A0A0N5CFS5"/>
<dbReference type="GO" id="GO:0004190">
    <property type="term" value="F:aspartic-type endopeptidase activity"/>
    <property type="evidence" value="ECO:0007669"/>
    <property type="project" value="InterPro"/>
</dbReference>
<keyword evidence="9" id="KW-0229">DNA integration</keyword>
<evidence type="ECO:0000256" key="2">
    <source>
        <dbReference type="ARBA" id="ARBA00022679"/>
    </source>
</evidence>
<reference evidence="15" key="1">
    <citation type="submission" date="2017-02" db="UniProtKB">
        <authorList>
            <consortium name="WormBaseParasite"/>
        </authorList>
    </citation>
    <scope>IDENTIFICATION</scope>
</reference>
<dbReference type="PANTHER" id="PTHR37984:SF5">
    <property type="entry name" value="PROTEIN NYNRIN-LIKE"/>
    <property type="match status" value="1"/>
</dbReference>
<feature type="domain" description="Integrase catalytic" evidence="13">
    <location>
        <begin position="1022"/>
        <end position="1189"/>
    </location>
</feature>
<keyword evidence="5" id="KW-0255">Endonuclease</keyword>
<dbReference type="Pfam" id="PF17919">
    <property type="entry name" value="RT_RNaseH_2"/>
    <property type="match status" value="1"/>
</dbReference>
<dbReference type="InterPro" id="IPR041577">
    <property type="entry name" value="RT_RNaseH_2"/>
</dbReference>
<dbReference type="GO" id="GO:0006508">
    <property type="term" value="P:proteolysis"/>
    <property type="evidence" value="ECO:0007669"/>
    <property type="project" value="InterPro"/>
</dbReference>
<dbReference type="InterPro" id="IPR043502">
    <property type="entry name" value="DNA/RNA_pol_sf"/>
</dbReference>
<dbReference type="InterPro" id="IPR041588">
    <property type="entry name" value="Integrase_H2C2"/>
</dbReference>
<keyword evidence="2" id="KW-0808">Transferase</keyword>
<evidence type="ECO:0000256" key="8">
    <source>
        <dbReference type="ARBA" id="ARBA00022884"/>
    </source>
</evidence>
<protein>
    <recommendedName>
        <fullName evidence="1">RNA-directed DNA polymerase</fullName>
        <ecNumber evidence="1">2.7.7.49</ecNumber>
    </recommendedName>
</protein>
<evidence type="ECO:0000259" key="13">
    <source>
        <dbReference type="PROSITE" id="PS50994"/>
    </source>
</evidence>
<evidence type="ECO:0000256" key="5">
    <source>
        <dbReference type="ARBA" id="ARBA00022759"/>
    </source>
</evidence>
<evidence type="ECO:0000256" key="10">
    <source>
        <dbReference type="ARBA" id="ARBA00022918"/>
    </source>
</evidence>
<dbReference type="SUPFAM" id="SSF50630">
    <property type="entry name" value="Acid proteases"/>
    <property type="match status" value="1"/>
</dbReference>
<keyword evidence="7" id="KW-0460">Magnesium</keyword>
<keyword evidence="10" id="KW-0695">RNA-directed DNA polymerase</keyword>
<dbReference type="Pfam" id="PF00078">
    <property type="entry name" value="RVT_1"/>
    <property type="match status" value="1"/>
</dbReference>
<dbReference type="CDD" id="cd00303">
    <property type="entry name" value="retropepsin_like"/>
    <property type="match status" value="1"/>
</dbReference>
<dbReference type="InterPro" id="IPR001584">
    <property type="entry name" value="Integrase_cat-core"/>
</dbReference>
<dbReference type="PROSITE" id="PS50878">
    <property type="entry name" value="RT_POL"/>
    <property type="match status" value="1"/>
</dbReference>
<keyword evidence="11" id="KW-0511">Multifunctional enzyme</keyword>
<dbReference type="Gene3D" id="1.10.340.70">
    <property type="match status" value="1"/>
</dbReference>
<sequence>MSSHWENQPDFVKGTDIAHWLDSLELRFNLDDLDVTNHATRMLTILKLKIGPEGRQALEELQENSYVKAKEVLRDKFGNKASLETAIMKLSMAKVDYSPDKFGESLQRLGELICAADPNITASSKVSVISQRLSTMLTGRVQRRLLDRMGFYKSIDDLYVDLEFHNRMNHEHNVSKKFPQNRRNENSQISQREVLRCHHCNFPGHKKAQCRRFLAGLPKKDYTQKEKPENAKPSCAVSNPGDSCLKPAVVILPINGLPTKCLIDSGSAVSLISSEHASHLPRMECHFSIIGATGAAEIIKFFSQLDVKIGNRVIKVSLCHSTSSMVKDKVILGMDFLSQLKSTTISANGILLDESFFPFLESPSLTLSAAVDITGETVPLRHLDNSINVNSVQLQPSAIPSLSNEEVLSRIKERFGDEDLFSVFSMDKTDIGECSQRVPYISFDFSKVKPFRPFNFPGRMMEQAESVISEMIAAGTIEEGPAKLLHNLIPVKKRDGTVRPTTDMRRSNEAAPFLDYPVHRVDKAVQDAAGGDFYLMCDLVSSFHQFRLHPDNVGDIGLYFNYKTYRYLSLPQGFKLSPQLMQAILDKISIPGLRWYYDDAIFKTVGSLDDHLSNVRDVLLMLKKANLKISWKKSILCSASITYLGHTISKLGTQVSESASKAIENLKQPASVSDIKSLLGSIAFYCNYVPNFANRLLPITSLLKKNTPFVWSPECQKVFEELKQGLCSRNILYTEIKDLPLEVYTDASQIGFGGFIAQTVEGKQRILRYWSKKRSHTLRQRDSIFLEGMAIVLFARKHLNLLLGAKIIWHSDNLPIIKYFSKNLDTHPQLSAWATELSVLDITWKYLPGPSNNLPDSLSRLCSSVTDNDSPPPSPISPTCPVSPFPTSSPEVHVSHILISDKEEGNNIRDFNSRLIEEQAKLNLEMDCNMIKLNNIVFSRNSTKLGEKLVPVLPRSMFKEIALHFHKTLGHPGVQRTFLTIKENFCADGIISIVKDVISRCETCQVTKPSQILSPKFDPISIPPIPFTSIAGDIWQYRHKKEVVSVLSFIDLTSRMWFPDIIVDETSQSIGDSMVTHLFSKFGIPRTIRFDQQTSLRSRALSSLLESFGISVEFNTAQHHNGNSFIERSFRTLKQLLRSCYHEFVSNTKSSISELDFIKSHLSQIAFKYNSTINSSTKLTPFKIFFLRDSGLVNFRPQLDMDNDTTFYSTTAAFSNWKRIAEDSMETRLQANNKLPNHDVPCPKFNVGDLVLIKNSNPTTKLEPPFLGPYTVTKQINAHIYVKCQNASKGRP</sequence>
<dbReference type="InterPro" id="IPR021109">
    <property type="entry name" value="Peptidase_aspartic_dom_sf"/>
</dbReference>
<dbReference type="InterPro" id="IPR043128">
    <property type="entry name" value="Rev_trsase/Diguanyl_cyclase"/>
</dbReference>
<keyword evidence="8" id="KW-0694">RNA-binding</keyword>
<dbReference type="GO" id="GO:0003964">
    <property type="term" value="F:RNA-directed DNA polymerase activity"/>
    <property type="evidence" value="ECO:0007669"/>
    <property type="project" value="UniProtKB-KW"/>
</dbReference>
<dbReference type="InterPro" id="IPR050951">
    <property type="entry name" value="Retrovirus_Pol_polyprotein"/>
</dbReference>
<evidence type="ECO:0000313" key="15">
    <source>
        <dbReference type="WBParaSite" id="SPAL_0001670800.1"/>
    </source>
</evidence>
<dbReference type="InterPro" id="IPR012337">
    <property type="entry name" value="RNaseH-like_sf"/>
</dbReference>
<evidence type="ECO:0000256" key="6">
    <source>
        <dbReference type="ARBA" id="ARBA00022801"/>
    </source>
</evidence>
<keyword evidence="4" id="KW-0540">Nuclease</keyword>
<dbReference type="Proteomes" id="UP000046392">
    <property type="component" value="Unplaced"/>
</dbReference>